<organism evidence="1 2">
    <name type="scientific">Lasiodiplodia mahajangana</name>
    <dbReference type="NCBI Taxonomy" id="1108764"/>
    <lineage>
        <taxon>Eukaryota</taxon>
        <taxon>Fungi</taxon>
        <taxon>Dikarya</taxon>
        <taxon>Ascomycota</taxon>
        <taxon>Pezizomycotina</taxon>
        <taxon>Dothideomycetes</taxon>
        <taxon>Dothideomycetes incertae sedis</taxon>
        <taxon>Botryosphaeriales</taxon>
        <taxon>Botryosphaeriaceae</taxon>
        <taxon>Lasiodiplodia</taxon>
    </lineage>
</organism>
<sequence>MYLIQELRIDSLGLDMQLSVLEIIIEQCLQHSARAQSDWILQFRDRVGSSIINQLKEALEMLDMDQDLQCGDKIRKLSRQATLPFNAYSNANVMEFFEKNIENWDPANQSVNLSEKHATVSMSTETETGDVIRINISLETDFESSCNEVANYLLTCSRSIDEVFPRSSTDRGVIRLDTDNKNPEPIILWAGYNVFVLAELLLSETSKSPVTSTDNRASTFHALVEKLFRHILDGCVQAPEILTRPKPQKGEAPDIIHVGEAFSVDVTCEPQCLYDAECDDGGSDTQKLVYANHKTLESQYTFFFMAIEEGQASVNLNFANPKTLNFASVEFKIQVQPRRKTSEAPGSVA</sequence>
<evidence type="ECO:0000313" key="1">
    <source>
        <dbReference type="EMBL" id="KAJ8127720.1"/>
    </source>
</evidence>
<proteinExistence type="predicted"/>
<gene>
    <name evidence="1" type="ORF">O1611_g5916</name>
</gene>
<name>A0ACC2JJY9_9PEZI</name>
<protein>
    <submittedName>
        <fullName evidence="1">Uncharacterized protein</fullName>
    </submittedName>
</protein>
<accession>A0ACC2JJY9</accession>
<comment type="caution">
    <text evidence="1">The sequence shown here is derived from an EMBL/GenBank/DDBJ whole genome shotgun (WGS) entry which is preliminary data.</text>
</comment>
<dbReference type="Proteomes" id="UP001153332">
    <property type="component" value="Unassembled WGS sequence"/>
</dbReference>
<reference evidence="1" key="1">
    <citation type="submission" date="2022-12" db="EMBL/GenBank/DDBJ databases">
        <title>Genome Sequence of Lasiodiplodia mahajangana.</title>
        <authorList>
            <person name="Buettner E."/>
        </authorList>
    </citation>
    <scope>NUCLEOTIDE SEQUENCE</scope>
    <source>
        <strain evidence="1">VT137</strain>
    </source>
</reference>
<evidence type="ECO:0000313" key="2">
    <source>
        <dbReference type="Proteomes" id="UP001153332"/>
    </source>
</evidence>
<keyword evidence="2" id="KW-1185">Reference proteome</keyword>
<dbReference type="EMBL" id="JAPUUL010001322">
    <property type="protein sequence ID" value="KAJ8127720.1"/>
    <property type="molecule type" value="Genomic_DNA"/>
</dbReference>